<keyword evidence="1" id="KW-0812">Transmembrane</keyword>
<keyword evidence="1" id="KW-0472">Membrane</keyword>
<protein>
    <submittedName>
        <fullName evidence="2">Uncharacterized protein</fullName>
    </submittedName>
</protein>
<dbReference type="EMBL" id="CVRY01000002">
    <property type="protein sequence ID" value="CRL60218.1"/>
    <property type="molecule type" value="Genomic_DNA"/>
</dbReference>
<dbReference type="RefSeq" id="WP_072063079.1">
    <property type="nucleotide sequence ID" value="NZ_CVRY01000002.1"/>
</dbReference>
<feature type="transmembrane region" description="Helical" evidence="1">
    <location>
        <begin position="39"/>
        <end position="62"/>
    </location>
</feature>
<reference evidence="3" key="1">
    <citation type="submission" date="2015-06" db="EMBL/GenBank/DDBJ databases">
        <authorList>
            <person name="Urmite Genomes"/>
        </authorList>
    </citation>
    <scope>NUCLEOTIDE SEQUENCE [LARGE SCALE GENOMIC DNA]</scope>
    <source>
        <strain evidence="3">CSUR P1867</strain>
    </source>
</reference>
<accession>A0A0G4Q318</accession>
<name>A0A0G4Q318_9GAMM</name>
<gene>
    <name evidence="2" type="ORF">BN1804_00818</name>
</gene>
<evidence type="ECO:0000313" key="2">
    <source>
        <dbReference type="EMBL" id="CRL60218.1"/>
    </source>
</evidence>
<evidence type="ECO:0000256" key="1">
    <source>
        <dbReference type="SAM" id="Phobius"/>
    </source>
</evidence>
<dbReference type="AlphaFoldDB" id="A0A0G4Q318"/>
<keyword evidence="1" id="KW-1133">Transmembrane helix</keyword>
<organism evidence="2 3">
    <name type="scientific">Proteus penneri</name>
    <dbReference type="NCBI Taxonomy" id="102862"/>
    <lineage>
        <taxon>Bacteria</taxon>
        <taxon>Pseudomonadati</taxon>
        <taxon>Pseudomonadota</taxon>
        <taxon>Gammaproteobacteria</taxon>
        <taxon>Enterobacterales</taxon>
        <taxon>Morganellaceae</taxon>
        <taxon>Proteus</taxon>
    </lineage>
</organism>
<dbReference type="Proteomes" id="UP000183920">
    <property type="component" value="Unassembled WGS sequence"/>
</dbReference>
<proteinExistence type="predicted"/>
<evidence type="ECO:0000313" key="3">
    <source>
        <dbReference type="Proteomes" id="UP000183920"/>
    </source>
</evidence>
<sequence>MVIVATKALVFFVVVSSLSAVFAWLFAGREVPLKTSMKWTYSAFAGLAIIVGVTVGLLNLLFL</sequence>